<sequence length="60" mass="6683">MALSFMIGFTSGCKAKKIASGPRIEDYVGCKRCKYACPTNFLSVLVYLCHETTRHMGLAY</sequence>
<organism evidence="1 2">
    <name type="scientific">Lupinus albus</name>
    <name type="common">White lupine</name>
    <name type="synonym">Lupinus termis</name>
    <dbReference type="NCBI Taxonomy" id="3870"/>
    <lineage>
        <taxon>Eukaryota</taxon>
        <taxon>Viridiplantae</taxon>
        <taxon>Streptophyta</taxon>
        <taxon>Embryophyta</taxon>
        <taxon>Tracheophyta</taxon>
        <taxon>Spermatophyta</taxon>
        <taxon>Magnoliopsida</taxon>
        <taxon>eudicotyledons</taxon>
        <taxon>Gunneridae</taxon>
        <taxon>Pentapetalae</taxon>
        <taxon>rosids</taxon>
        <taxon>fabids</taxon>
        <taxon>Fabales</taxon>
        <taxon>Fabaceae</taxon>
        <taxon>Papilionoideae</taxon>
        <taxon>50 kb inversion clade</taxon>
        <taxon>genistoids sensu lato</taxon>
        <taxon>core genistoids</taxon>
        <taxon>Genisteae</taxon>
        <taxon>Lupinus</taxon>
    </lineage>
</organism>
<dbReference type="Gene3D" id="3.30.70.20">
    <property type="match status" value="1"/>
</dbReference>
<protein>
    <submittedName>
        <fullName evidence="1">Putative photosystem I</fullName>
    </submittedName>
</protein>
<gene>
    <name evidence="1" type="ORF">Lalb_Chr18g0049421</name>
</gene>
<dbReference type="EMBL" id="WOCE01000018">
    <property type="protein sequence ID" value="KAE9594034.1"/>
    <property type="molecule type" value="Genomic_DNA"/>
</dbReference>
<evidence type="ECO:0000313" key="2">
    <source>
        <dbReference type="Proteomes" id="UP000447434"/>
    </source>
</evidence>
<evidence type="ECO:0000313" key="1">
    <source>
        <dbReference type="EMBL" id="KAE9594034.1"/>
    </source>
</evidence>
<dbReference type="AlphaFoldDB" id="A0A6A4P1K5"/>
<name>A0A6A4P1K5_LUPAL</name>
<proteinExistence type="predicted"/>
<reference evidence="2" key="1">
    <citation type="journal article" date="2020" name="Nat. Commun.">
        <title>Genome sequence of the cluster root forming white lupin.</title>
        <authorList>
            <person name="Hufnagel B."/>
            <person name="Marques A."/>
            <person name="Soriano A."/>
            <person name="Marques L."/>
            <person name="Divol F."/>
            <person name="Doumas P."/>
            <person name="Sallet E."/>
            <person name="Mancinotti D."/>
            <person name="Carrere S."/>
            <person name="Marande W."/>
            <person name="Arribat S."/>
            <person name="Keller J."/>
            <person name="Huneau C."/>
            <person name="Blein T."/>
            <person name="Aime D."/>
            <person name="Laguerre M."/>
            <person name="Taylor J."/>
            <person name="Schubert V."/>
            <person name="Nelson M."/>
            <person name="Geu-Flores F."/>
            <person name="Crespi M."/>
            <person name="Gallardo-Guerrero K."/>
            <person name="Delaux P.-M."/>
            <person name="Salse J."/>
            <person name="Berges H."/>
            <person name="Guyot R."/>
            <person name="Gouzy J."/>
            <person name="Peret B."/>
        </authorList>
    </citation>
    <scope>NUCLEOTIDE SEQUENCE [LARGE SCALE GENOMIC DNA]</scope>
    <source>
        <strain evidence="2">cv. Amiga</strain>
    </source>
</reference>
<dbReference type="OrthoDB" id="1329376at2759"/>
<keyword evidence="2" id="KW-1185">Reference proteome</keyword>
<dbReference type="Proteomes" id="UP000447434">
    <property type="component" value="Chromosome 18"/>
</dbReference>
<comment type="caution">
    <text evidence="1">The sequence shown here is derived from an EMBL/GenBank/DDBJ whole genome shotgun (WGS) entry which is preliminary data.</text>
</comment>
<accession>A0A6A4P1K5</accession>